<keyword evidence="8" id="KW-0732">Signal</keyword>
<feature type="binding site" evidence="6">
    <location>
        <position position="853"/>
    </location>
    <ligand>
        <name>ATP</name>
        <dbReference type="ChEBI" id="CHEBI:30616"/>
    </ligand>
</feature>
<evidence type="ECO:0000256" key="8">
    <source>
        <dbReference type="SAM" id="SignalP"/>
    </source>
</evidence>
<dbReference type="CDD" id="cd13999">
    <property type="entry name" value="STKc_MAP3K-like"/>
    <property type="match status" value="1"/>
</dbReference>
<feature type="signal peptide" evidence="8">
    <location>
        <begin position="1"/>
        <end position="28"/>
    </location>
</feature>
<dbReference type="InterPro" id="IPR001245">
    <property type="entry name" value="Ser-Thr/Tyr_kinase_cat_dom"/>
</dbReference>
<dbReference type="PROSITE" id="PS00107">
    <property type="entry name" value="PROTEIN_KINASE_ATP"/>
    <property type="match status" value="1"/>
</dbReference>
<evidence type="ECO:0000256" key="4">
    <source>
        <dbReference type="ARBA" id="ARBA00022777"/>
    </source>
</evidence>
<dbReference type="InterPro" id="IPR000719">
    <property type="entry name" value="Prot_kinase_dom"/>
</dbReference>
<evidence type="ECO:0000313" key="10">
    <source>
        <dbReference type="EMBL" id="WZN64919.1"/>
    </source>
</evidence>
<keyword evidence="3 6" id="KW-0547">Nucleotide-binding</keyword>
<dbReference type="AlphaFoldDB" id="A0AAX4PFB1"/>
<dbReference type="PROSITE" id="PS00108">
    <property type="entry name" value="PROTEIN_KINASE_ST"/>
    <property type="match status" value="1"/>
</dbReference>
<evidence type="ECO:0000259" key="9">
    <source>
        <dbReference type="PROSITE" id="PS50011"/>
    </source>
</evidence>
<feature type="compositionally biased region" description="Basic and acidic residues" evidence="7">
    <location>
        <begin position="631"/>
        <end position="642"/>
    </location>
</feature>
<dbReference type="GO" id="GO:0005524">
    <property type="term" value="F:ATP binding"/>
    <property type="evidence" value="ECO:0007669"/>
    <property type="project" value="UniProtKB-UniRule"/>
</dbReference>
<dbReference type="SMART" id="SM00220">
    <property type="entry name" value="S_TKc"/>
    <property type="match status" value="1"/>
</dbReference>
<dbReference type="PRINTS" id="PR00109">
    <property type="entry name" value="TYRKINASE"/>
</dbReference>
<feature type="compositionally biased region" description="Basic and acidic residues" evidence="7">
    <location>
        <begin position="598"/>
        <end position="621"/>
    </location>
</feature>
<feature type="compositionally biased region" description="Low complexity" evidence="7">
    <location>
        <begin position="667"/>
        <end position="693"/>
    </location>
</feature>
<dbReference type="PANTHER" id="PTHR44329">
    <property type="entry name" value="SERINE/THREONINE-PROTEIN KINASE TNNI3K-RELATED"/>
    <property type="match status" value="1"/>
</dbReference>
<gene>
    <name evidence="10" type="ORF">HKI87_10g64760</name>
</gene>
<dbReference type="GO" id="GO:0004674">
    <property type="term" value="F:protein serine/threonine kinase activity"/>
    <property type="evidence" value="ECO:0007669"/>
    <property type="project" value="UniProtKB-KW"/>
</dbReference>
<keyword evidence="1" id="KW-0723">Serine/threonine-protein kinase</keyword>
<feature type="region of interest" description="Disordered" evidence="7">
    <location>
        <begin position="588"/>
        <end position="695"/>
    </location>
</feature>
<protein>
    <submittedName>
        <fullName evidence="10">Serine/threonine-protein kinase</fullName>
    </submittedName>
</protein>
<feature type="compositionally biased region" description="Low complexity" evidence="7">
    <location>
        <begin position="235"/>
        <end position="256"/>
    </location>
</feature>
<feature type="chain" id="PRO_5043735700" evidence="8">
    <location>
        <begin position="29"/>
        <end position="1091"/>
    </location>
</feature>
<evidence type="ECO:0000256" key="7">
    <source>
        <dbReference type="SAM" id="MobiDB-lite"/>
    </source>
</evidence>
<organism evidence="10 11">
    <name type="scientific">Chloropicon roscoffensis</name>
    <dbReference type="NCBI Taxonomy" id="1461544"/>
    <lineage>
        <taxon>Eukaryota</taxon>
        <taxon>Viridiplantae</taxon>
        <taxon>Chlorophyta</taxon>
        <taxon>Chloropicophyceae</taxon>
        <taxon>Chloropicales</taxon>
        <taxon>Chloropicaceae</taxon>
        <taxon>Chloropicon</taxon>
    </lineage>
</organism>
<dbReference type="SUPFAM" id="SSF56112">
    <property type="entry name" value="Protein kinase-like (PK-like)"/>
    <property type="match status" value="1"/>
</dbReference>
<dbReference type="PROSITE" id="PS50011">
    <property type="entry name" value="PROTEIN_KINASE_DOM"/>
    <property type="match status" value="1"/>
</dbReference>
<keyword evidence="2" id="KW-0808">Transferase</keyword>
<accession>A0AAX4PFB1</accession>
<dbReference type="Proteomes" id="UP001472866">
    <property type="component" value="Chromosome 10"/>
</dbReference>
<dbReference type="InterPro" id="IPR017441">
    <property type="entry name" value="Protein_kinase_ATP_BS"/>
</dbReference>
<evidence type="ECO:0000256" key="2">
    <source>
        <dbReference type="ARBA" id="ARBA00022679"/>
    </source>
</evidence>
<dbReference type="EMBL" id="CP151510">
    <property type="protein sequence ID" value="WZN64919.1"/>
    <property type="molecule type" value="Genomic_DNA"/>
</dbReference>
<reference evidence="10 11" key="1">
    <citation type="submission" date="2024-03" db="EMBL/GenBank/DDBJ databases">
        <title>Complete genome sequence of the green alga Chloropicon roscoffensis RCC1871.</title>
        <authorList>
            <person name="Lemieux C."/>
            <person name="Pombert J.-F."/>
            <person name="Otis C."/>
            <person name="Turmel M."/>
        </authorList>
    </citation>
    <scope>NUCLEOTIDE SEQUENCE [LARGE SCALE GENOMIC DNA]</scope>
    <source>
        <strain evidence="10 11">RCC1871</strain>
    </source>
</reference>
<keyword evidence="5 6" id="KW-0067">ATP-binding</keyword>
<dbReference type="Gene3D" id="1.10.510.10">
    <property type="entry name" value="Transferase(Phosphotransferase) domain 1"/>
    <property type="match status" value="1"/>
</dbReference>
<evidence type="ECO:0000256" key="6">
    <source>
        <dbReference type="PROSITE-ProRule" id="PRU10141"/>
    </source>
</evidence>
<evidence type="ECO:0000256" key="5">
    <source>
        <dbReference type="ARBA" id="ARBA00022840"/>
    </source>
</evidence>
<evidence type="ECO:0000313" key="11">
    <source>
        <dbReference type="Proteomes" id="UP001472866"/>
    </source>
</evidence>
<evidence type="ECO:0000256" key="1">
    <source>
        <dbReference type="ARBA" id="ARBA00022527"/>
    </source>
</evidence>
<keyword evidence="4 10" id="KW-0418">Kinase</keyword>
<name>A0AAX4PFB1_9CHLO</name>
<sequence>MAASSRLTARARALAVLWVWWWASVAKGQNEEVVLAGGGGVEVETESPSMVLQNQEQQGTKNVTSAAFVITDGIVGEDWVMSAVDANVSSEFGYLTLTAQRFGYLNLRLKKDAGPLVGAMYTHVCLELAVAENPNQPAPPQTTMTMTGHSGSPVSLGVAAHTVLQGNEALAPGASPSKFSIPLPDSIDVSWFEIRFEEMSVQGSVASVRSVSFCDGGGAGYDGYSQCLWKSEGGENNNNDNNEGGRDSLLSQSSSSGSGGGGSAATTMPFVEAVYLSGFGLSPRWHDRSYVGFFDYSYILPSGESAVKALVGPNGALSFATSASFEEWRALHFQILASSDQVEACVEVGVTGESRRPASCVGGLWNQTNVWADVSAPLAEFGAPEPWNRIDLADASGRGVFFLVTNVILNSDEESSGAGKLWVLDISEVFSAAADLDGNGAGDGGSSSHALGWGIGVAAAVVCAAVLVPALICIVFPKQPGKRLTRVPLCCVALHESFQEALDDVSTAYRSRLRVPQTVKMKAADKKGWVEAQCHTPNDREGGGGGNEDTVDPDLDLLQVFKPTHRTASHSSLPPNFFDTCRVSPLPSAHNNRHSHAHSGEGIHDNTTHHDHDGLALEHDLGPFTPTRSSPRAEDVDQDWPRTGHAGKPLYKVSSILEEGEGGGDLSGRAAGGLPLLSPSPLPGAAASGDPPSTFRQVDDALRETCKVLIDSSKDLRRLLEHNRPRSATRVGLSGRATVRRVSSEQIDLGVAGDYHSLITTQIESLAKARQAVAEEWERMREAVAARGNAQGGGGGERILAQRIPAQKIPSRTDLESTNVDILRDVRVFRLIGSGGSGHVYEGTFKGHRVAVKLLHGGGDLCEDAVENLKTEAALLQGLRHPNVVNFLGCCLDPASLCVILEYAEGGSLHTMLHVEGKQPEYGTLLQLAEDVASAMDYCHSLDPPVIHRDLKPQNILLRRDGRAQVADFGIARLRHSTFVETKHLNAGTVAYMSPEIMQGKNVDEKCDVYSFGIILWECLTGEKPWADKLLPMQVVVAVGVEGDRLALPPGCPISLKRLVRDCWRHDPRLRPTFREIKLRLAYLRNKHGTH</sequence>
<dbReference type="InterPro" id="IPR051681">
    <property type="entry name" value="Ser/Thr_Kinases-Pseudokinases"/>
</dbReference>
<dbReference type="Pfam" id="PF07714">
    <property type="entry name" value="PK_Tyr_Ser-Thr"/>
    <property type="match status" value="1"/>
</dbReference>
<proteinExistence type="predicted"/>
<feature type="region of interest" description="Disordered" evidence="7">
    <location>
        <begin position="235"/>
        <end position="263"/>
    </location>
</feature>
<dbReference type="PANTHER" id="PTHR44329:SF288">
    <property type="entry name" value="MITOGEN-ACTIVATED PROTEIN KINASE KINASE KINASE 20"/>
    <property type="match status" value="1"/>
</dbReference>
<feature type="region of interest" description="Disordered" evidence="7">
    <location>
        <begin position="530"/>
        <end position="553"/>
    </location>
</feature>
<dbReference type="InterPro" id="IPR011009">
    <property type="entry name" value="Kinase-like_dom_sf"/>
</dbReference>
<evidence type="ECO:0000256" key="3">
    <source>
        <dbReference type="ARBA" id="ARBA00022741"/>
    </source>
</evidence>
<dbReference type="Gene3D" id="2.60.120.430">
    <property type="entry name" value="Galactose-binding lectin"/>
    <property type="match status" value="1"/>
</dbReference>
<keyword evidence="11" id="KW-1185">Reference proteome</keyword>
<feature type="domain" description="Protein kinase" evidence="9">
    <location>
        <begin position="826"/>
        <end position="1084"/>
    </location>
</feature>
<dbReference type="InterPro" id="IPR008271">
    <property type="entry name" value="Ser/Thr_kinase_AS"/>
</dbReference>